<dbReference type="Proteomes" id="UP000185839">
    <property type="component" value="Unassembled WGS sequence"/>
</dbReference>
<feature type="transmembrane region" description="Helical" evidence="1">
    <location>
        <begin position="27"/>
        <end position="46"/>
    </location>
</feature>
<keyword evidence="1" id="KW-0472">Membrane</keyword>
<organism evidence="2 3">
    <name type="scientific">Kaistella chaponensis</name>
    <dbReference type="NCBI Taxonomy" id="713588"/>
    <lineage>
        <taxon>Bacteria</taxon>
        <taxon>Pseudomonadati</taxon>
        <taxon>Bacteroidota</taxon>
        <taxon>Flavobacteriia</taxon>
        <taxon>Flavobacteriales</taxon>
        <taxon>Weeksellaceae</taxon>
        <taxon>Chryseobacterium group</taxon>
        <taxon>Kaistella</taxon>
    </lineage>
</organism>
<protein>
    <submittedName>
        <fullName evidence="2">Uncharacterized protein</fullName>
    </submittedName>
</protein>
<accession>A0A1N7L4Q1</accession>
<keyword evidence="1" id="KW-1133">Transmembrane helix</keyword>
<proteinExistence type="predicted"/>
<gene>
    <name evidence="2" type="ORF">SAMN05421789_104218</name>
</gene>
<keyword evidence="3" id="KW-1185">Reference proteome</keyword>
<keyword evidence="1" id="KW-0812">Transmembrane</keyword>
<dbReference type="STRING" id="713588.SAMN05421789_104218"/>
<sequence length="193" mass="22144">MANLLVMEDKDIRFKAFDFASETTKQLVTIATGIIALMVTFSKDVIGENYTSEKTLLFWTWGIYIFSILFGVLTLMALTGTLQPKNTKQKDKSKNEEIQNSESNEIKCCEKIDLNINNSNIRFFSFLQILFFIIALILTTVFGYKSLTNGEIKNQDLKNKIPIIRKSIYNNDSTKIYIDTLYLDKNSSQSTNR</sequence>
<dbReference type="AlphaFoldDB" id="A0A1N7L4Q1"/>
<dbReference type="EMBL" id="FTOI01000004">
    <property type="protein sequence ID" value="SIS68794.1"/>
    <property type="molecule type" value="Genomic_DNA"/>
</dbReference>
<feature type="transmembrane region" description="Helical" evidence="1">
    <location>
        <begin position="58"/>
        <end position="78"/>
    </location>
</feature>
<evidence type="ECO:0000313" key="2">
    <source>
        <dbReference type="EMBL" id="SIS68794.1"/>
    </source>
</evidence>
<name>A0A1N7L4Q1_9FLAO</name>
<reference evidence="3" key="1">
    <citation type="submission" date="2017-01" db="EMBL/GenBank/DDBJ databases">
        <authorList>
            <person name="Varghese N."/>
            <person name="Submissions S."/>
        </authorList>
    </citation>
    <scope>NUCLEOTIDE SEQUENCE [LARGE SCALE GENOMIC DNA]</scope>
    <source>
        <strain evidence="3">DSM 23145</strain>
    </source>
</reference>
<evidence type="ECO:0000256" key="1">
    <source>
        <dbReference type="SAM" id="Phobius"/>
    </source>
</evidence>
<feature type="transmembrane region" description="Helical" evidence="1">
    <location>
        <begin position="123"/>
        <end position="144"/>
    </location>
</feature>
<evidence type="ECO:0000313" key="3">
    <source>
        <dbReference type="Proteomes" id="UP000185839"/>
    </source>
</evidence>